<proteinExistence type="predicted"/>
<dbReference type="Proteomes" id="UP000305647">
    <property type="component" value="Unassembled WGS sequence"/>
</dbReference>
<gene>
    <name evidence="2" type="ORF">E3Q10_00307</name>
</gene>
<comment type="caution">
    <text evidence="2">The sequence shown here is derived from an EMBL/GenBank/DDBJ whole genome shotgun (WGS) entry which is preliminary data.</text>
</comment>
<dbReference type="PANTHER" id="PTHR47939:SF13">
    <property type="entry name" value="OS03G0201400 PROTEIN"/>
    <property type="match status" value="1"/>
</dbReference>
<keyword evidence="1" id="KW-0677">Repeat</keyword>
<reference evidence="2 3" key="1">
    <citation type="submission" date="2019-03" db="EMBL/GenBank/DDBJ databases">
        <title>Sequencing 25 genomes of Wallemia mellicola.</title>
        <authorList>
            <person name="Gostincar C."/>
        </authorList>
    </citation>
    <scope>NUCLEOTIDE SEQUENCE [LARGE SCALE GENOMIC DNA]</scope>
    <source>
        <strain evidence="2 3">EXF-8738</strain>
    </source>
</reference>
<dbReference type="AlphaFoldDB" id="A0A4T0NLB9"/>
<dbReference type="EMBL" id="SPRO01000002">
    <property type="protein sequence ID" value="TIC34181.1"/>
    <property type="molecule type" value="Genomic_DNA"/>
</dbReference>
<name>A0A4T0NLB9_9BASI</name>
<evidence type="ECO:0000313" key="3">
    <source>
        <dbReference type="Proteomes" id="UP000305647"/>
    </source>
</evidence>
<evidence type="ECO:0000256" key="1">
    <source>
        <dbReference type="ARBA" id="ARBA00022737"/>
    </source>
</evidence>
<protein>
    <recommendedName>
        <fullName evidence="4">Pentacotripeptide-repeat region of PRORP domain-containing protein</fullName>
    </recommendedName>
</protein>
<dbReference type="Gene3D" id="1.25.40.10">
    <property type="entry name" value="Tetratricopeptide repeat domain"/>
    <property type="match status" value="1"/>
</dbReference>
<sequence>MMMKLLFNNQLIHNLSKLKNPQRSIESKKVLNDILINKNHKLKPSIYWDLHNLAFKDNVDNQFIKYTLFYISKSDNQNLDFKLNFIRNNFLSIKSELPSIPINIHHEFNNLEINLSLIKWLLTLNDQPSLDLAYNLFKNLNSNNDISLTYKSISIYCHLIAINFGKGRLSIDFLNLLLKQNLSDDTLKLSLIDNLINKFTFDGNQQSMRYLIDYLIKNDFTGFNFDKLFQQLVELNDNVYLLKLYLYSINKYKLEDEKALLQLSNYLTEGNQTSKHKAFILNLFEKDQLSSLSSKVNSKILINLTKLNQLDLITLLFNHLIDKKKFNFLKDSKMISSIVRVFTKSQSVENINFANLVFDYHLNNTKPSDFNHVQLTTLARICLHLNNPTAALEIFRHMLSRNILPDIKDINVVLLLASQDSPKVALNLLNHAISRGLNPSSETYGTLLNAAFQSNDYQLIDNLLVDLESRKIDILPFTQVIVRYFSKIGKNFNHLLLNLDKSDKYRPSKSLLFDLIDDSLEKRVNPHQTSFLLNLMAKYNYLTSSKRHSILLKLIHQYNLFDKFNHHYHRSLLSLIDDQSKFKIPDENSHNMITFIATFSYLNDKVKLFNIFNRLNNLPLSINNIIEILDDMKITVPKSALNVLASNLEQFNRNNN</sequence>
<organism evidence="2 3">
    <name type="scientific">Wallemia mellicola</name>
    <dbReference type="NCBI Taxonomy" id="1708541"/>
    <lineage>
        <taxon>Eukaryota</taxon>
        <taxon>Fungi</taxon>
        <taxon>Dikarya</taxon>
        <taxon>Basidiomycota</taxon>
        <taxon>Wallemiomycotina</taxon>
        <taxon>Wallemiomycetes</taxon>
        <taxon>Wallemiales</taxon>
        <taxon>Wallemiaceae</taxon>
        <taxon>Wallemia</taxon>
    </lineage>
</organism>
<dbReference type="InterPro" id="IPR050667">
    <property type="entry name" value="PPR-containing_protein"/>
</dbReference>
<dbReference type="PANTHER" id="PTHR47939">
    <property type="entry name" value="MEMBRANE-ASSOCIATED SALT-INDUCIBLE PROTEIN-LIKE"/>
    <property type="match status" value="1"/>
</dbReference>
<evidence type="ECO:0008006" key="4">
    <source>
        <dbReference type="Google" id="ProtNLM"/>
    </source>
</evidence>
<dbReference type="InterPro" id="IPR011990">
    <property type="entry name" value="TPR-like_helical_dom_sf"/>
</dbReference>
<accession>A0A4T0NLB9</accession>
<evidence type="ECO:0000313" key="2">
    <source>
        <dbReference type="EMBL" id="TIC34181.1"/>
    </source>
</evidence>